<dbReference type="PROSITE" id="PS00932">
    <property type="entry name" value="MOLYBDOPTERIN_PROK_3"/>
    <property type="match status" value="1"/>
</dbReference>
<evidence type="ECO:0000256" key="2">
    <source>
        <dbReference type="ARBA" id="ARBA00010312"/>
    </source>
</evidence>
<name>A0A6N7RPQ7_9ACTN</name>
<keyword evidence="9" id="KW-1185">Reference proteome</keyword>
<protein>
    <submittedName>
        <fullName evidence="8">Molybdopterin-dependent oxidoreductase</fullName>
    </submittedName>
</protein>
<evidence type="ECO:0000313" key="9">
    <source>
        <dbReference type="Proteomes" id="UP000438093"/>
    </source>
</evidence>
<dbReference type="AlphaFoldDB" id="A0A6N7RPQ7"/>
<comment type="cofactor">
    <cofactor evidence="1">
        <name>Mo-bis(molybdopterin guanine dinucleotide)</name>
        <dbReference type="ChEBI" id="CHEBI:60539"/>
    </cofactor>
</comment>
<keyword evidence="5" id="KW-0560">Oxidoreductase</keyword>
<comment type="caution">
    <text evidence="8">The sequence shown here is derived from an EMBL/GenBank/DDBJ whole genome shotgun (WGS) entry which is preliminary data.</text>
</comment>
<evidence type="ECO:0000313" key="8">
    <source>
        <dbReference type="EMBL" id="MRX82987.1"/>
    </source>
</evidence>
<feature type="domain" description="Molybdopterin oxidoreductase" evidence="6">
    <location>
        <begin position="265"/>
        <end position="757"/>
    </location>
</feature>
<evidence type="ECO:0000256" key="1">
    <source>
        <dbReference type="ARBA" id="ARBA00001942"/>
    </source>
</evidence>
<dbReference type="EMBL" id="VTFY01000008">
    <property type="protein sequence ID" value="MRX82987.1"/>
    <property type="molecule type" value="Genomic_DNA"/>
</dbReference>
<evidence type="ECO:0000256" key="4">
    <source>
        <dbReference type="ARBA" id="ARBA00022723"/>
    </source>
</evidence>
<dbReference type="Gene3D" id="3.40.50.740">
    <property type="match status" value="2"/>
</dbReference>
<dbReference type="InterPro" id="IPR006657">
    <property type="entry name" value="MoPterin_dinucl-bd_dom"/>
</dbReference>
<keyword evidence="4" id="KW-0479">Metal-binding</keyword>
<dbReference type="InterPro" id="IPR006656">
    <property type="entry name" value="Mopterin_OxRdtase"/>
</dbReference>
<dbReference type="InterPro" id="IPR050612">
    <property type="entry name" value="Prok_Mopterin_Oxidored"/>
</dbReference>
<dbReference type="SUPFAM" id="SSF50692">
    <property type="entry name" value="ADC-like"/>
    <property type="match status" value="1"/>
</dbReference>
<dbReference type="SUPFAM" id="SSF53706">
    <property type="entry name" value="Formate dehydrogenase/DMSO reductase, domains 1-3"/>
    <property type="match status" value="1"/>
</dbReference>
<sequence>MLAEMARACSVSSCPMRSLLECCCHSTFAPSIATITDTRSTINFTRSEPDDFMYPASPFCRCMRLTSIAFSRRILGRLGCGIVWSDEVQTCALTRRVMNWQYLVRELSHPVNVYDARWFLYSGYRLGVRDEKERMMTDSMSNETTMDRRSFVTAGAAVATALATAGALSGCAPKAKQEVEGIGAFAPEGTFEGGKTMTTLNDGEWKNVPCFHGCGNACVNKALVKDGVVVRTKTDDTHEDTLERPQFRGCLRGRCMTELEFGADRLKYPMKRKSWSPENPHGELRGTDEWERISWDEALDIVADQLRAVYTTYGPRAVYKDWDLYHQRSPVLDACGGFLTTWDTASFGSYLSDVSQLGMPFLDDCASRDLGLPFLGEGSVNDRFDLVENPDLIVLYAQNPAWSANGLAGWLFWQAKQRGAEFICVGPEKNASANLYDAKWIRLLPGTDTAFLLAVVYEMVRLDAEQGDVIDWDFLHTYCVGFDDESMPAEAKLQENLLGYVRGDYDGIPKTPEWASSVCATPPEDITYFANAVKKTTNVILSHGYAAGRCSGAEEVPQLFLTVGCLGGHIGKPGNACGVYYCDRSGVGGTMIFKAGDPGDAWDVSSCEPLCAPEKSFVSGSWDAGDYVNGNQIFDAVVEGGYQNVGICWNGSWKPIEQATCDIHFIEGKNDSSLRSAPNTVKGIEAYRSVDFVVMRDYMAKANCCYADVVLPTTGRLQEDDVMVGGQGDREAIQYFTNVLDPEDEAKSNRWVDEQLLERLGYDPSKVYPVSSGQALYNKVAGAAMMNDKKEYETLITLTQEDIDEMGAQGKPQEGKITLAELKEQGIYSIERHSGDAFCHIGYEEFIKDPEKNPLSSSSGKFELYCQEKADAYNKISFDGEQFKPYPTYHDITRIEGYDFVCFSPHYLRTACTDFGNVATLREAWILPLTINSNDAAARGIVDGDTVLVSSPYGKILRKATVSGQIIEGAVGLPNGGWPKFDDEGIDRGGCASTLMGAKPTGMGISGHNNIWVTFEKWTASELEPDCDWQLRVEAKA</sequence>
<dbReference type="InterPro" id="IPR006655">
    <property type="entry name" value="Mopterin_OxRdtase_prok_CS"/>
</dbReference>
<organism evidence="8 9">
    <name type="scientific">Eggerthella guodeyinii</name>
    <dbReference type="NCBI Taxonomy" id="2690837"/>
    <lineage>
        <taxon>Bacteria</taxon>
        <taxon>Bacillati</taxon>
        <taxon>Actinomycetota</taxon>
        <taxon>Coriobacteriia</taxon>
        <taxon>Eggerthellales</taxon>
        <taxon>Eggerthellaceae</taxon>
        <taxon>Eggerthella</taxon>
    </lineage>
</organism>
<evidence type="ECO:0000256" key="5">
    <source>
        <dbReference type="ARBA" id="ARBA00023002"/>
    </source>
</evidence>
<reference evidence="9" key="1">
    <citation type="submission" date="2019-08" db="EMBL/GenBank/DDBJ databases">
        <title>Arthrobacter sp. nov., isolated from plateau pika and Tibetan wild ass.</title>
        <authorList>
            <person name="Ge Y."/>
        </authorList>
    </citation>
    <scope>NUCLEOTIDE SEQUENCE [LARGE SCALE GENOMIC DNA]</scope>
    <source>
        <strain evidence="9">HF-4214</strain>
    </source>
</reference>
<feature type="domain" description="Molybdopterin dinucleotide-binding" evidence="7">
    <location>
        <begin position="904"/>
        <end position="1000"/>
    </location>
</feature>
<dbReference type="Proteomes" id="UP000438093">
    <property type="component" value="Unassembled WGS sequence"/>
</dbReference>
<dbReference type="GO" id="GO:0016491">
    <property type="term" value="F:oxidoreductase activity"/>
    <property type="evidence" value="ECO:0007669"/>
    <property type="project" value="UniProtKB-KW"/>
</dbReference>
<evidence type="ECO:0000259" key="6">
    <source>
        <dbReference type="Pfam" id="PF00384"/>
    </source>
</evidence>
<accession>A0A6N7RPQ7</accession>
<dbReference type="GO" id="GO:0043546">
    <property type="term" value="F:molybdopterin cofactor binding"/>
    <property type="evidence" value="ECO:0007669"/>
    <property type="project" value="InterPro"/>
</dbReference>
<evidence type="ECO:0000259" key="7">
    <source>
        <dbReference type="Pfam" id="PF01568"/>
    </source>
</evidence>
<dbReference type="Pfam" id="PF01568">
    <property type="entry name" value="Molydop_binding"/>
    <property type="match status" value="1"/>
</dbReference>
<dbReference type="Gene3D" id="2.40.40.20">
    <property type="match status" value="1"/>
</dbReference>
<dbReference type="GO" id="GO:0030288">
    <property type="term" value="C:outer membrane-bounded periplasmic space"/>
    <property type="evidence" value="ECO:0007669"/>
    <property type="project" value="TreeGrafter"/>
</dbReference>
<dbReference type="Pfam" id="PF00384">
    <property type="entry name" value="Molybdopterin"/>
    <property type="match status" value="1"/>
</dbReference>
<dbReference type="PANTHER" id="PTHR43742">
    <property type="entry name" value="TRIMETHYLAMINE-N-OXIDE REDUCTASE"/>
    <property type="match status" value="1"/>
</dbReference>
<dbReference type="PANTHER" id="PTHR43742:SF3">
    <property type="entry name" value="DIMETHYL SULFOXIDE REDUCTASE DMSA"/>
    <property type="match status" value="1"/>
</dbReference>
<keyword evidence="3" id="KW-0500">Molybdenum</keyword>
<proteinExistence type="inferred from homology"/>
<dbReference type="InterPro" id="IPR009010">
    <property type="entry name" value="Asp_de-COase-like_dom_sf"/>
</dbReference>
<comment type="similarity">
    <text evidence="2">Belongs to the prokaryotic molybdopterin-containing oxidoreductase family.</text>
</comment>
<dbReference type="GO" id="GO:0009061">
    <property type="term" value="P:anaerobic respiration"/>
    <property type="evidence" value="ECO:0007669"/>
    <property type="project" value="TreeGrafter"/>
</dbReference>
<dbReference type="Gene3D" id="3.40.228.10">
    <property type="entry name" value="Dimethylsulfoxide Reductase, domain 2"/>
    <property type="match status" value="1"/>
</dbReference>
<dbReference type="GO" id="GO:0009055">
    <property type="term" value="F:electron transfer activity"/>
    <property type="evidence" value="ECO:0007669"/>
    <property type="project" value="TreeGrafter"/>
</dbReference>
<gene>
    <name evidence="8" type="ORF">GJG86_10830</name>
</gene>
<evidence type="ECO:0000256" key="3">
    <source>
        <dbReference type="ARBA" id="ARBA00022505"/>
    </source>
</evidence>
<dbReference type="GO" id="GO:0030151">
    <property type="term" value="F:molybdenum ion binding"/>
    <property type="evidence" value="ECO:0007669"/>
    <property type="project" value="TreeGrafter"/>
</dbReference>